<accession>A0A9P9Y8F7</accession>
<dbReference type="GeneID" id="75834569"/>
<evidence type="ECO:0000256" key="1">
    <source>
        <dbReference type="SAM" id="SignalP"/>
    </source>
</evidence>
<reference evidence="2" key="1">
    <citation type="journal article" date="2021" name="J Fungi (Basel)">
        <title>Genomic and Metabolomic Analyses of the Marine Fungus Emericellopsis cladophorae: Insights into Saltwater Adaptability Mechanisms and Its Biosynthetic Potential.</title>
        <authorList>
            <person name="Goncalves M.F.M."/>
            <person name="Hilario S."/>
            <person name="Van de Peer Y."/>
            <person name="Esteves A.C."/>
            <person name="Alves A."/>
        </authorList>
    </citation>
    <scope>NUCLEOTIDE SEQUENCE</scope>
    <source>
        <strain evidence="2">MUM 19.33</strain>
    </source>
</reference>
<dbReference type="OrthoDB" id="10334806at2759"/>
<dbReference type="EMBL" id="JAGIXG020000003">
    <property type="protein sequence ID" value="KAI6785003.1"/>
    <property type="molecule type" value="Genomic_DNA"/>
</dbReference>
<feature type="chain" id="PRO_5040304743" evidence="1">
    <location>
        <begin position="20"/>
        <end position="252"/>
    </location>
</feature>
<protein>
    <submittedName>
        <fullName evidence="2">Eukaryotic aspartyl protease</fullName>
    </submittedName>
</protein>
<keyword evidence="1" id="KW-0732">Signal</keyword>
<organism evidence="2 3">
    <name type="scientific">Emericellopsis cladophorae</name>
    <dbReference type="NCBI Taxonomy" id="2686198"/>
    <lineage>
        <taxon>Eukaryota</taxon>
        <taxon>Fungi</taxon>
        <taxon>Dikarya</taxon>
        <taxon>Ascomycota</taxon>
        <taxon>Pezizomycotina</taxon>
        <taxon>Sordariomycetes</taxon>
        <taxon>Hypocreomycetidae</taxon>
        <taxon>Hypocreales</taxon>
        <taxon>Bionectriaceae</taxon>
        <taxon>Emericellopsis</taxon>
    </lineage>
</organism>
<keyword evidence="2" id="KW-0645">Protease</keyword>
<evidence type="ECO:0000313" key="2">
    <source>
        <dbReference type="EMBL" id="KAI6785003.1"/>
    </source>
</evidence>
<gene>
    <name evidence="2" type="ORF">J7T54_008097</name>
</gene>
<keyword evidence="3" id="KW-1185">Reference proteome</keyword>
<feature type="signal peptide" evidence="1">
    <location>
        <begin position="1"/>
        <end position="19"/>
    </location>
</feature>
<name>A0A9P9Y8F7_9HYPO</name>
<reference evidence="2" key="2">
    <citation type="submission" date="2022-07" db="EMBL/GenBank/DDBJ databases">
        <authorList>
            <person name="Goncalves M.F.M."/>
            <person name="Hilario S."/>
            <person name="Van De Peer Y."/>
            <person name="Esteves A.C."/>
            <person name="Alves A."/>
        </authorList>
    </citation>
    <scope>NUCLEOTIDE SEQUENCE</scope>
    <source>
        <strain evidence="2">MUM 19.33</strain>
    </source>
</reference>
<dbReference type="Proteomes" id="UP001055219">
    <property type="component" value="Unassembled WGS sequence"/>
</dbReference>
<comment type="caution">
    <text evidence="2">The sequence shown here is derived from an EMBL/GenBank/DDBJ whole genome shotgun (WGS) entry which is preliminary data.</text>
</comment>
<dbReference type="AlphaFoldDB" id="A0A9P9Y8F7"/>
<sequence length="252" mass="27736">MAVLKNLALLGIAASSSMALPAPYAGGPDAGPNVMARQDADAKWITELASAAGFPVTLVPLPRKRDTQSEDRPLTEAELQWLVNGPPVYTPESEKREAVPPPDLDEDVFTILPYPLPKSVTQDGKRRAADPQQDNVFTILPYPLPQDVGENMKRQDSGEDVFTILPYPLLKGDAENSKRQDLGEDVFTILPYPLPDGMAYKSKRQEPGEDVFTILPYPLPNGVAESNKRQEENVFTILPYPLPESAEANREE</sequence>
<keyword evidence="2" id="KW-0378">Hydrolase</keyword>
<dbReference type="GO" id="GO:0008233">
    <property type="term" value="F:peptidase activity"/>
    <property type="evidence" value="ECO:0007669"/>
    <property type="project" value="UniProtKB-KW"/>
</dbReference>
<dbReference type="RefSeq" id="XP_051365859.1">
    <property type="nucleotide sequence ID" value="XM_051502693.1"/>
</dbReference>
<proteinExistence type="predicted"/>
<evidence type="ECO:0000313" key="3">
    <source>
        <dbReference type="Proteomes" id="UP001055219"/>
    </source>
</evidence>
<dbReference type="GO" id="GO:0006508">
    <property type="term" value="P:proteolysis"/>
    <property type="evidence" value="ECO:0007669"/>
    <property type="project" value="UniProtKB-KW"/>
</dbReference>